<proteinExistence type="predicted"/>
<name>A0A0C3QFG6_9AGAM</name>
<accession>A0A0C3QFG6</accession>
<keyword evidence="2" id="KW-1185">Reference proteome</keyword>
<reference evidence="1 2" key="1">
    <citation type="submission" date="2014-04" db="EMBL/GenBank/DDBJ databases">
        <authorList>
            <consortium name="DOE Joint Genome Institute"/>
            <person name="Kuo A."/>
            <person name="Girlanda M."/>
            <person name="Perotto S."/>
            <person name="Kohler A."/>
            <person name="Nagy L.G."/>
            <person name="Floudas D."/>
            <person name="Copeland A."/>
            <person name="Barry K.W."/>
            <person name="Cichocki N."/>
            <person name="Veneault-Fourrey C."/>
            <person name="LaButti K."/>
            <person name="Lindquist E.A."/>
            <person name="Lipzen A."/>
            <person name="Lundell T."/>
            <person name="Morin E."/>
            <person name="Murat C."/>
            <person name="Sun H."/>
            <person name="Tunlid A."/>
            <person name="Henrissat B."/>
            <person name="Grigoriev I.V."/>
            <person name="Hibbett D.S."/>
            <person name="Martin F."/>
            <person name="Nordberg H.P."/>
            <person name="Cantor M.N."/>
            <person name="Hua S.X."/>
        </authorList>
    </citation>
    <scope>NUCLEOTIDE SEQUENCE [LARGE SCALE GENOMIC DNA]</scope>
    <source>
        <strain evidence="1 2">MUT 4182</strain>
    </source>
</reference>
<dbReference type="Proteomes" id="UP000054248">
    <property type="component" value="Unassembled WGS sequence"/>
</dbReference>
<evidence type="ECO:0000313" key="2">
    <source>
        <dbReference type="Proteomes" id="UP000054248"/>
    </source>
</evidence>
<gene>
    <name evidence="1" type="ORF">M407DRAFT_9138</name>
</gene>
<dbReference type="EMBL" id="KN823070">
    <property type="protein sequence ID" value="KIO24004.1"/>
    <property type="molecule type" value="Genomic_DNA"/>
</dbReference>
<dbReference type="AlphaFoldDB" id="A0A0C3QFG6"/>
<dbReference type="HOGENOM" id="CLU_1251473_0_0_1"/>
<protein>
    <submittedName>
        <fullName evidence="1">Uncharacterized protein</fullName>
    </submittedName>
</protein>
<dbReference type="OrthoDB" id="3220847at2759"/>
<reference evidence="2" key="2">
    <citation type="submission" date="2015-01" db="EMBL/GenBank/DDBJ databases">
        <title>Evolutionary Origins and Diversification of the Mycorrhizal Mutualists.</title>
        <authorList>
            <consortium name="DOE Joint Genome Institute"/>
            <consortium name="Mycorrhizal Genomics Consortium"/>
            <person name="Kohler A."/>
            <person name="Kuo A."/>
            <person name="Nagy L.G."/>
            <person name="Floudas D."/>
            <person name="Copeland A."/>
            <person name="Barry K.W."/>
            <person name="Cichocki N."/>
            <person name="Veneault-Fourrey C."/>
            <person name="LaButti K."/>
            <person name="Lindquist E.A."/>
            <person name="Lipzen A."/>
            <person name="Lundell T."/>
            <person name="Morin E."/>
            <person name="Murat C."/>
            <person name="Riley R."/>
            <person name="Ohm R."/>
            <person name="Sun H."/>
            <person name="Tunlid A."/>
            <person name="Henrissat B."/>
            <person name="Grigoriev I.V."/>
            <person name="Hibbett D.S."/>
            <person name="Martin F."/>
        </authorList>
    </citation>
    <scope>NUCLEOTIDE SEQUENCE [LARGE SCALE GENOMIC DNA]</scope>
    <source>
        <strain evidence="2">MUT 4182</strain>
    </source>
</reference>
<evidence type="ECO:0000313" key="1">
    <source>
        <dbReference type="EMBL" id="KIO24004.1"/>
    </source>
</evidence>
<organism evidence="1 2">
    <name type="scientific">Tulasnella calospora MUT 4182</name>
    <dbReference type="NCBI Taxonomy" id="1051891"/>
    <lineage>
        <taxon>Eukaryota</taxon>
        <taxon>Fungi</taxon>
        <taxon>Dikarya</taxon>
        <taxon>Basidiomycota</taxon>
        <taxon>Agaricomycotina</taxon>
        <taxon>Agaricomycetes</taxon>
        <taxon>Cantharellales</taxon>
        <taxon>Tulasnellaceae</taxon>
        <taxon>Tulasnella</taxon>
    </lineage>
</organism>
<sequence>MVKGGAQNVSDPPAEEDLEKVFYATTVFFSKTSKLGIPICVDSAFESRMCWLFNVGREAVDGTFPQLVFNPKASDAVGALLRCARLDYTTTVEDLDSRDLRFYCLGCQGRERKLARSWRDCAQHAKEAKHHTDNWQLLDDEAASKVRAVETSNLKDGRPRFYCPRCPAGGQFGRLCPSGDLVEHLKKYHGISDPLEKLDASVFRWDRTIPPEPVVFPGGGL</sequence>